<dbReference type="Proteomes" id="UP000827092">
    <property type="component" value="Unassembled WGS sequence"/>
</dbReference>
<comment type="caution">
    <text evidence="1">The sequence shown here is derived from an EMBL/GenBank/DDBJ whole genome shotgun (WGS) entry which is preliminary data.</text>
</comment>
<protein>
    <submittedName>
        <fullName evidence="1">Uncharacterized protein</fullName>
    </submittedName>
</protein>
<dbReference type="AlphaFoldDB" id="A0AAV6V8E3"/>
<accession>A0AAV6V8E3</accession>
<reference evidence="1 2" key="1">
    <citation type="journal article" date="2022" name="Nat. Ecol. Evol.">
        <title>A masculinizing supergene underlies an exaggerated male reproductive morph in a spider.</title>
        <authorList>
            <person name="Hendrickx F."/>
            <person name="De Corte Z."/>
            <person name="Sonet G."/>
            <person name="Van Belleghem S.M."/>
            <person name="Kostlbacher S."/>
            <person name="Vangestel C."/>
        </authorList>
    </citation>
    <scope>NUCLEOTIDE SEQUENCE [LARGE SCALE GENOMIC DNA]</scope>
    <source>
        <strain evidence="1">W744_W776</strain>
    </source>
</reference>
<keyword evidence="2" id="KW-1185">Reference proteome</keyword>
<name>A0AAV6V8E3_9ARAC</name>
<sequence>MINYFLTCQSKKSAQPENSKRWPLGCLWLLKRFKTQNEKKKEVDNCNYGQDLQRFLVSYKTSKHVWSPVQTPWIYYGFLWVQQLLMPAVKH</sequence>
<evidence type="ECO:0000313" key="2">
    <source>
        <dbReference type="Proteomes" id="UP000827092"/>
    </source>
</evidence>
<dbReference type="EMBL" id="JAFNEN010000134">
    <property type="protein sequence ID" value="KAG8192889.1"/>
    <property type="molecule type" value="Genomic_DNA"/>
</dbReference>
<evidence type="ECO:0000313" key="1">
    <source>
        <dbReference type="EMBL" id="KAG8192889.1"/>
    </source>
</evidence>
<organism evidence="1 2">
    <name type="scientific">Oedothorax gibbosus</name>
    <dbReference type="NCBI Taxonomy" id="931172"/>
    <lineage>
        <taxon>Eukaryota</taxon>
        <taxon>Metazoa</taxon>
        <taxon>Ecdysozoa</taxon>
        <taxon>Arthropoda</taxon>
        <taxon>Chelicerata</taxon>
        <taxon>Arachnida</taxon>
        <taxon>Araneae</taxon>
        <taxon>Araneomorphae</taxon>
        <taxon>Entelegynae</taxon>
        <taxon>Araneoidea</taxon>
        <taxon>Linyphiidae</taxon>
        <taxon>Erigoninae</taxon>
        <taxon>Oedothorax</taxon>
    </lineage>
</organism>
<proteinExistence type="predicted"/>
<gene>
    <name evidence="1" type="ORF">JTE90_014665</name>
</gene>